<gene>
    <name evidence="2" type="ORF">MTP16_01770</name>
</gene>
<evidence type="ECO:0000313" key="2">
    <source>
        <dbReference type="EMBL" id="UOE34396.1"/>
    </source>
</evidence>
<name>A0ABY4B9N5_9BACT</name>
<evidence type="ECO:0000313" key="3">
    <source>
        <dbReference type="Proteomes" id="UP000831390"/>
    </source>
</evidence>
<keyword evidence="1" id="KW-0732">Signal</keyword>
<dbReference type="RefSeq" id="WP_243515430.1">
    <property type="nucleotide sequence ID" value="NZ_CP094534.1"/>
</dbReference>
<proteinExistence type="predicted"/>
<evidence type="ECO:0008006" key="4">
    <source>
        <dbReference type="Google" id="ProtNLM"/>
    </source>
</evidence>
<sequence>MKRFSAISLLLALGLLARLPAQGQALATRVLWERAVPLPGTASQSAYVRLFSYQGGLLAVGSLLGNSQPALLHAYTSTGQVRWQATSRKLVWWLKMVQPWARPAGGLLLVGGHDDPQAPTNSWQTTPFLQWYNGRGDSLRAILIPRTQVLSIPEAVLADSAGCYIAGSGADLNAGPGANLINYFTLTRTDTLGRVQWSRAYPNPAPGGGATERDLVRTPRGGFLLIGEGQDPLDVSHGVPYLVETDALGQPRRATLRPLFARGTNTYLSAGLNGKTCILRDGSGWVVGGFIDSLNTSSSGAARRSWGFVTRLDTALNVVWTQRLPARRGSHLVPLHVYEDGAGRLQVACNDGGNRATPYAYVLGLSTTTGALLGTQEYQFAGFAWTSLIDWQPQSDSSIVVVGQALRSASPTPRGAEAWIGRYKLGRPLATAAPVVPGGLQVWPSPAVPGAPVGVTLPGGAGPGTLHVADALGRVVRRQPVGTSQAVASGFDLPTSGLPPGLYWLRFVPDRPAVPPATARLVLAN</sequence>
<dbReference type="EMBL" id="CP094534">
    <property type="protein sequence ID" value="UOE34396.1"/>
    <property type="molecule type" value="Genomic_DNA"/>
</dbReference>
<accession>A0ABY4B9N5</accession>
<feature type="signal peptide" evidence="1">
    <location>
        <begin position="1"/>
        <end position="23"/>
    </location>
</feature>
<feature type="chain" id="PRO_5045896509" description="T9SS C-terminal target domain-containing protein" evidence="1">
    <location>
        <begin position="24"/>
        <end position="525"/>
    </location>
</feature>
<evidence type="ECO:0000256" key="1">
    <source>
        <dbReference type="SAM" id="SignalP"/>
    </source>
</evidence>
<keyword evidence="3" id="KW-1185">Reference proteome</keyword>
<dbReference type="Proteomes" id="UP000831390">
    <property type="component" value="Chromosome"/>
</dbReference>
<reference evidence="2 3" key="1">
    <citation type="submission" date="2022-03" db="EMBL/GenBank/DDBJ databases">
        <title>Hymenobactersp. isolated from the air.</title>
        <authorList>
            <person name="Won M."/>
            <person name="Kwon S.-W."/>
        </authorList>
    </citation>
    <scope>NUCLEOTIDE SEQUENCE [LARGE SCALE GENOMIC DNA]</scope>
    <source>
        <strain evidence="2 3">KACC 22596</strain>
    </source>
</reference>
<protein>
    <recommendedName>
        <fullName evidence="4">T9SS C-terminal target domain-containing protein</fullName>
    </recommendedName>
</protein>
<organism evidence="2 3">
    <name type="scientific">Hymenobacter monticola</name>
    <dbReference type="NCBI Taxonomy" id="1705399"/>
    <lineage>
        <taxon>Bacteria</taxon>
        <taxon>Pseudomonadati</taxon>
        <taxon>Bacteroidota</taxon>
        <taxon>Cytophagia</taxon>
        <taxon>Cytophagales</taxon>
        <taxon>Hymenobacteraceae</taxon>
        <taxon>Hymenobacter</taxon>
    </lineage>
</organism>